<evidence type="ECO:0000256" key="6">
    <source>
        <dbReference type="ARBA" id="ARBA00023004"/>
    </source>
</evidence>
<keyword evidence="2" id="KW-0479">Metal-binding</keyword>
<evidence type="ECO:0000256" key="3">
    <source>
        <dbReference type="ARBA" id="ARBA00022896"/>
    </source>
</evidence>
<dbReference type="Pfam" id="PF13640">
    <property type="entry name" value="2OG-FeII_Oxy_3"/>
    <property type="match status" value="1"/>
</dbReference>
<feature type="signal peptide" evidence="8">
    <location>
        <begin position="1"/>
        <end position="21"/>
    </location>
</feature>
<dbReference type="GO" id="GO:0008198">
    <property type="term" value="F:ferrous iron binding"/>
    <property type="evidence" value="ECO:0007669"/>
    <property type="project" value="TreeGrafter"/>
</dbReference>
<dbReference type="InterPro" id="IPR005123">
    <property type="entry name" value="Oxoglu/Fe-dep_dioxygenase_dom"/>
</dbReference>
<comment type="caution">
    <text evidence="10">The sequence shown here is derived from an EMBL/GenBank/DDBJ whole genome shotgun (WGS) entry which is preliminary data.</text>
</comment>
<proteinExistence type="predicted"/>
<keyword evidence="3" id="KW-0847">Vitamin C</keyword>
<dbReference type="InParanoid" id="A0A2V0PIU0"/>
<comment type="cofactor">
    <cofactor evidence="1">
        <name>L-ascorbate</name>
        <dbReference type="ChEBI" id="CHEBI:38290"/>
    </cofactor>
</comment>
<dbReference type="PANTHER" id="PTHR12907:SF26">
    <property type="entry name" value="HIF PROLYL HYDROXYLASE, ISOFORM C"/>
    <property type="match status" value="1"/>
</dbReference>
<accession>A0A2V0PIU0</accession>
<feature type="compositionally biased region" description="Low complexity" evidence="7">
    <location>
        <begin position="279"/>
        <end position="288"/>
    </location>
</feature>
<name>A0A2V0PIU0_9CHLO</name>
<feature type="chain" id="PRO_5015896043" description="Fe2OG dioxygenase domain-containing protein" evidence="8">
    <location>
        <begin position="22"/>
        <end position="397"/>
    </location>
</feature>
<keyword evidence="11" id="KW-1185">Reference proteome</keyword>
<keyword evidence="5" id="KW-0560">Oxidoreductase</keyword>
<protein>
    <recommendedName>
        <fullName evidence="9">Fe2OG dioxygenase domain-containing protein</fullName>
    </recommendedName>
</protein>
<dbReference type="PROSITE" id="PS51471">
    <property type="entry name" value="FE2OG_OXY"/>
    <property type="match status" value="1"/>
</dbReference>
<evidence type="ECO:0000256" key="4">
    <source>
        <dbReference type="ARBA" id="ARBA00022964"/>
    </source>
</evidence>
<dbReference type="PANTHER" id="PTHR12907">
    <property type="entry name" value="EGL NINE HOMOLOG-RELATED"/>
    <property type="match status" value="1"/>
</dbReference>
<evidence type="ECO:0000313" key="11">
    <source>
        <dbReference type="Proteomes" id="UP000247498"/>
    </source>
</evidence>
<dbReference type="InterPro" id="IPR051559">
    <property type="entry name" value="HIF_prolyl_hydroxylases"/>
</dbReference>
<evidence type="ECO:0000256" key="2">
    <source>
        <dbReference type="ARBA" id="ARBA00022723"/>
    </source>
</evidence>
<dbReference type="InterPro" id="IPR044862">
    <property type="entry name" value="Pro_4_hyd_alph_FE2OG_OXY"/>
</dbReference>
<evidence type="ECO:0000256" key="5">
    <source>
        <dbReference type="ARBA" id="ARBA00023002"/>
    </source>
</evidence>
<dbReference type="AlphaFoldDB" id="A0A2V0PIU0"/>
<evidence type="ECO:0000256" key="7">
    <source>
        <dbReference type="SAM" id="MobiDB-lite"/>
    </source>
</evidence>
<evidence type="ECO:0000259" key="9">
    <source>
        <dbReference type="PROSITE" id="PS51471"/>
    </source>
</evidence>
<organism evidence="10 11">
    <name type="scientific">Raphidocelis subcapitata</name>
    <dbReference type="NCBI Taxonomy" id="307507"/>
    <lineage>
        <taxon>Eukaryota</taxon>
        <taxon>Viridiplantae</taxon>
        <taxon>Chlorophyta</taxon>
        <taxon>core chlorophytes</taxon>
        <taxon>Chlorophyceae</taxon>
        <taxon>CS clade</taxon>
        <taxon>Sphaeropleales</taxon>
        <taxon>Selenastraceae</taxon>
        <taxon>Raphidocelis</taxon>
    </lineage>
</organism>
<dbReference type="SUPFAM" id="SSF51197">
    <property type="entry name" value="Clavaminate synthase-like"/>
    <property type="match status" value="1"/>
</dbReference>
<keyword evidence="6" id="KW-0408">Iron</keyword>
<dbReference type="GO" id="GO:0031418">
    <property type="term" value="F:L-ascorbic acid binding"/>
    <property type="evidence" value="ECO:0007669"/>
    <property type="project" value="UniProtKB-KW"/>
</dbReference>
<dbReference type="Proteomes" id="UP000247498">
    <property type="component" value="Unassembled WGS sequence"/>
</dbReference>
<dbReference type="SMART" id="SM00702">
    <property type="entry name" value="P4Hc"/>
    <property type="match status" value="1"/>
</dbReference>
<dbReference type="OrthoDB" id="76265at2759"/>
<keyword evidence="4" id="KW-0223">Dioxygenase</keyword>
<gene>
    <name evidence="10" type="ORF">Rsub_12437</name>
</gene>
<dbReference type="GO" id="GO:0031543">
    <property type="term" value="F:peptidyl-proline dioxygenase activity"/>
    <property type="evidence" value="ECO:0007669"/>
    <property type="project" value="TreeGrafter"/>
</dbReference>
<reference evidence="10 11" key="1">
    <citation type="journal article" date="2018" name="Sci. Rep.">
        <title>Raphidocelis subcapitata (=Pseudokirchneriella subcapitata) provides an insight into genome evolution and environmental adaptations in the Sphaeropleales.</title>
        <authorList>
            <person name="Suzuki S."/>
            <person name="Yamaguchi H."/>
            <person name="Nakajima N."/>
            <person name="Kawachi M."/>
        </authorList>
    </citation>
    <scope>NUCLEOTIDE SEQUENCE [LARGE SCALE GENOMIC DNA]</scope>
    <source>
        <strain evidence="10 11">NIES-35</strain>
    </source>
</reference>
<dbReference type="Gene3D" id="2.60.120.620">
    <property type="entry name" value="q2cbj1_9rhob like domain"/>
    <property type="match status" value="1"/>
</dbReference>
<feature type="domain" description="Fe2OG dioxygenase" evidence="9">
    <location>
        <begin position="136"/>
        <end position="249"/>
    </location>
</feature>
<evidence type="ECO:0000256" key="1">
    <source>
        <dbReference type="ARBA" id="ARBA00001961"/>
    </source>
</evidence>
<sequence>MLPRAAAPLLLPLLRCSRGAAASATATAAAAAAAAQCARLSTAPPVVDWARLAQAAINPSVAARLESTGFAVVDGALPPDLCAALRGEIDALRAADGAMRPNHTHLVTPGGAGGGEGGLQLLAKAGIWEAEMDADSSLGVLLSLFLPRLRLDGRGIKAQLNEGGGGAFPMHTDSEEGLDGRRVTAIYYLNESWSPGDGGELRLYPFPVAPPVDVAPLAGRLVLFSSTQMHHRVLPSRARRYCFTNWLSESRARRAAPSPQPPPPPPQPPQPQPAPPSGPASAAGAASAASAAGAGSAAGAAPGAAPDGGAEVRRFLLHPAVRRHVVKLAYAEEWERSLRESHPPGPALDAAVAAHRGGADKARRALAPYAAEVEALAAAAAAGGGGALPPDAAVRWF</sequence>
<feature type="compositionally biased region" description="Pro residues" evidence="7">
    <location>
        <begin position="258"/>
        <end position="278"/>
    </location>
</feature>
<dbReference type="EMBL" id="BDRX01000170">
    <property type="protein sequence ID" value="GBF99724.1"/>
    <property type="molecule type" value="Genomic_DNA"/>
</dbReference>
<keyword evidence="8" id="KW-0732">Signal</keyword>
<evidence type="ECO:0000256" key="8">
    <source>
        <dbReference type="SAM" id="SignalP"/>
    </source>
</evidence>
<evidence type="ECO:0000313" key="10">
    <source>
        <dbReference type="EMBL" id="GBF99724.1"/>
    </source>
</evidence>
<dbReference type="GO" id="GO:0071456">
    <property type="term" value="P:cellular response to hypoxia"/>
    <property type="evidence" value="ECO:0007669"/>
    <property type="project" value="TreeGrafter"/>
</dbReference>
<feature type="region of interest" description="Disordered" evidence="7">
    <location>
        <begin position="252"/>
        <end position="288"/>
    </location>
</feature>
<dbReference type="InterPro" id="IPR006620">
    <property type="entry name" value="Pro_4_hyd_alph"/>
</dbReference>
<dbReference type="STRING" id="307507.A0A2V0PIU0"/>